<organism evidence="8 9">
    <name type="scientific">Janthinobacterium lividum</name>
    <dbReference type="NCBI Taxonomy" id="29581"/>
    <lineage>
        <taxon>Bacteria</taxon>
        <taxon>Pseudomonadati</taxon>
        <taxon>Pseudomonadota</taxon>
        <taxon>Betaproteobacteria</taxon>
        <taxon>Burkholderiales</taxon>
        <taxon>Oxalobacteraceae</taxon>
        <taxon>Janthinobacterium</taxon>
    </lineage>
</organism>
<dbReference type="InterPro" id="IPR051043">
    <property type="entry name" value="Sulfatase_Mod_Factor_Kinase"/>
</dbReference>
<evidence type="ECO:0000256" key="2">
    <source>
        <dbReference type="ARBA" id="ARBA00022723"/>
    </source>
</evidence>
<dbReference type="GO" id="GO:0009055">
    <property type="term" value="F:electron transfer activity"/>
    <property type="evidence" value="ECO:0007669"/>
    <property type="project" value="InterPro"/>
</dbReference>
<feature type="chain" id="PRO_5042475358" evidence="6">
    <location>
        <begin position="48"/>
        <end position="503"/>
    </location>
</feature>
<dbReference type="PANTHER" id="PTHR23150:SF35">
    <property type="entry name" value="BLL6746 PROTEIN"/>
    <property type="match status" value="1"/>
</dbReference>
<evidence type="ECO:0000256" key="5">
    <source>
        <dbReference type="SAM" id="MobiDB-lite"/>
    </source>
</evidence>
<evidence type="ECO:0000256" key="4">
    <source>
        <dbReference type="PROSITE-ProRule" id="PRU00433"/>
    </source>
</evidence>
<accession>A0AAJ4T3V1</accession>
<dbReference type="RefSeq" id="WP_092605669.1">
    <property type="nucleotide sequence ID" value="NZ_CP071520.1"/>
</dbReference>
<dbReference type="InterPro" id="IPR009056">
    <property type="entry name" value="Cyt_c-like_dom"/>
</dbReference>
<dbReference type="InterPro" id="IPR042095">
    <property type="entry name" value="SUMF_sf"/>
</dbReference>
<dbReference type="InterPro" id="IPR016187">
    <property type="entry name" value="CTDL_fold"/>
</dbReference>
<gene>
    <name evidence="8" type="ORF">J3P46_19130</name>
</gene>
<sequence>MVQVSTTGKAATPPAPVPQPQNRQALVQAAVAAACALAVALPAPAQAPEKKAAAKSEICYGVAKAGQNECANTTCFHLCSGMATVDRDPGEWMTVPAGTCTALGGKVEAAPLACPGAAPARTGPPADVAAGDALYHEGDAARALPACAACHGPKGNAAVADYPKLAGQNLAYLDGQLRAFRSHARVSPLMNTAVAPLTDGDIANLSAYLSRQKPDAIDPSLTTPVAAGKSFRDCDGACPEMVPLPAGRFLMGSPPGESGRFGNEGQHPVEILQPFAIGRFSLTFEQFDACIQDGGCDGYRPSDEGWGRGTRPAVNVSWNDAQSYLRWLSKKSGARYRLPTEAEWEYAARAGTVTARWWGEDITRGDAKYGPDDCPQQKHCGGVVSGSGNWPTTAPVGSYAPNPAGLYDVLGNVWQWTADCWHSDYEGAPKDGRVWDEAACKKRVARGASWTDTPNFVRAATRLGLGAEGRRGWIGLRVVREMDAAPGTAAKGGAAPAGTRGLP</sequence>
<reference evidence="8 9" key="1">
    <citation type="submission" date="2021-03" db="EMBL/GenBank/DDBJ databases">
        <title>Draft genome sequence of Janthinobacterium sp. strain PLB02 isolated from infected primmorphs (Lubomirskia baicalensis).</title>
        <authorList>
            <person name="Chernogor L.I."/>
            <person name="Belikov S.I."/>
            <person name="Petrushin I.S."/>
        </authorList>
    </citation>
    <scope>NUCLEOTIDE SEQUENCE [LARGE SCALE GENOMIC DNA]</scope>
    <source>
        <strain evidence="8 9">PLB02</strain>
    </source>
</reference>
<dbReference type="GO" id="GO:0046872">
    <property type="term" value="F:metal ion binding"/>
    <property type="evidence" value="ECO:0007669"/>
    <property type="project" value="UniProtKB-KW"/>
</dbReference>
<name>A0AAJ4T3V1_9BURK</name>
<feature type="domain" description="Cytochrome c" evidence="7">
    <location>
        <begin position="126"/>
        <end position="213"/>
    </location>
</feature>
<dbReference type="Pfam" id="PF00034">
    <property type="entry name" value="Cytochrom_C"/>
    <property type="match status" value="1"/>
</dbReference>
<evidence type="ECO:0000256" key="3">
    <source>
        <dbReference type="ARBA" id="ARBA00023004"/>
    </source>
</evidence>
<dbReference type="GO" id="GO:0120147">
    <property type="term" value="F:formylglycine-generating oxidase activity"/>
    <property type="evidence" value="ECO:0007669"/>
    <property type="project" value="TreeGrafter"/>
</dbReference>
<protein>
    <submittedName>
        <fullName evidence="8">SUMF1/EgtB/PvdO family nonheme iron enzyme</fullName>
    </submittedName>
</protein>
<dbReference type="InterPro" id="IPR005532">
    <property type="entry name" value="SUMF_dom"/>
</dbReference>
<dbReference type="Gene3D" id="3.90.1580.10">
    <property type="entry name" value="paralog of FGE (formylglycine-generating enzyme)"/>
    <property type="match status" value="1"/>
</dbReference>
<keyword evidence="6" id="KW-0732">Signal</keyword>
<keyword evidence="2 4" id="KW-0479">Metal-binding</keyword>
<dbReference type="Gene3D" id="1.10.760.10">
    <property type="entry name" value="Cytochrome c-like domain"/>
    <property type="match status" value="1"/>
</dbReference>
<evidence type="ECO:0000256" key="1">
    <source>
        <dbReference type="ARBA" id="ARBA00022617"/>
    </source>
</evidence>
<dbReference type="PROSITE" id="PS51007">
    <property type="entry name" value="CYTC"/>
    <property type="match status" value="1"/>
</dbReference>
<dbReference type="SUPFAM" id="SSF56436">
    <property type="entry name" value="C-type lectin-like"/>
    <property type="match status" value="1"/>
</dbReference>
<evidence type="ECO:0000313" key="8">
    <source>
        <dbReference type="EMBL" id="QSX94818.1"/>
    </source>
</evidence>
<evidence type="ECO:0000256" key="6">
    <source>
        <dbReference type="SAM" id="SignalP"/>
    </source>
</evidence>
<feature type="region of interest" description="Disordered" evidence="5">
    <location>
        <begin position="1"/>
        <end position="20"/>
    </location>
</feature>
<feature type="signal peptide" evidence="6">
    <location>
        <begin position="1"/>
        <end position="47"/>
    </location>
</feature>
<dbReference type="InterPro" id="IPR036909">
    <property type="entry name" value="Cyt_c-like_dom_sf"/>
</dbReference>
<evidence type="ECO:0000313" key="9">
    <source>
        <dbReference type="Proteomes" id="UP000662821"/>
    </source>
</evidence>
<proteinExistence type="predicted"/>
<evidence type="ECO:0000259" key="7">
    <source>
        <dbReference type="PROSITE" id="PS51007"/>
    </source>
</evidence>
<dbReference type="Proteomes" id="UP000662821">
    <property type="component" value="Chromosome"/>
</dbReference>
<dbReference type="Pfam" id="PF10048">
    <property type="entry name" value="DUF2282"/>
    <property type="match status" value="1"/>
</dbReference>
<dbReference type="PANTHER" id="PTHR23150">
    <property type="entry name" value="SULFATASE MODIFYING FACTOR 1, 2"/>
    <property type="match status" value="1"/>
</dbReference>
<dbReference type="Pfam" id="PF03781">
    <property type="entry name" value="FGE-sulfatase"/>
    <property type="match status" value="1"/>
</dbReference>
<dbReference type="AlphaFoldDB" id="A0AAJ4T3V1"/>
<dbReference type="EMBL" id="CP071520">
    <property type="protein sequence ID" value="QSX94818.1"/>
    <property type="molecule type" value="Genomic_DNA"/>
</dbReference>
<keyword evidence="1 4" id="KW-0349">Heme</keyword>
<dbReference type="GO" id="GO:0020037">
    <property type="term" value="F:heme binding"/>
    <property type="evidence" value="ECO:0007669"/>
    <property type="project" value="InterPro"/>
</dbReference>
<dbReference type="SUPFAM" id="SSF46626">
    <property type="entry name" value="Cytochrome c"/>
    <property type="match status" value="1"/>
</dbReference>
<dbReference type="InterPro" id="IPR018740">
    <property type="entry name" value="DUF2282_membr"/>
</dbReference>
<keyword evidence="3 4" id="KW-0408">Iron</keyword>